<accession>A0A0F9F1P8</accession>
<feature type="transmembrane region" description="Helical" evidence="1">
    <location>
        <begin position="30"/>
        <end position="48"/>
    </location>
</feature>
<organism evidence="2">
    <name type="scientific">marine sediment metagenome</name>
    <dbReference type="NCBI Taxonomy" id="412755"/>
    <lineage>
        <taxon>unclassified sequences</taxon>
        <taxon>metagenomes</taxon>
        <taxon>ecological metagenomes</taxon>
    </lineage>
</organism>
<gene>
    <name evidence="2" type="ORF">LCGC14_2360140</name>
</gene>
<keyword evidence="1" id="KW-0812">Transmembrane</keyword>
<dbReference type="AlphaFoldDB" id="A0A0F9F1P8"/>
<name>A0A0F9F1P8_9ZZZZ</name>
<evidence type="ECO:0000313" key="2">
    <source>
        <dbReference type="EMBL" id="KKL44992.1"/>
    </source>
</evidence>
<proteinExistence type="predicted"/>
<reference evidence="2" key="1">
    <citation type="journal article" date="2015" name="Nature">
        <title>Complex archaea that bridge the gap between prokaryotes and eukaryotes.</title>
        <authorList>
            <person name="Spang A."/>
            <person name="Saw J.H."/>
            <person name="Jorgensen S.L."/>
            <person name="Zaremba-Niedzwiedzka K."/>
            <person name="Martijn J."/>
            <person name="Lind A.E."/>
            <person name="van Eijk R."/>
            <person name="Schleper C."/>
            <person name="Guy L."/>
            <person name="Ettema T.J."/>
        </authorList>
    </citation>
    <scope>NUCLEOTIDE SEQUENCE</scope>
</reference>
<comment type="caution">
    <text evidence="2">The sequence shown here is derived from an EMBL/GenBank/DDBJ whole genome shotgun (WGS) entry which is preliminary data.</text>
</comment>
<evidence type="ECO:0000256" key="1">
    <source>
        <dbReference type="SAM" id="Phobius"/>
    </source>
</evidence>
<sequence length="91" mass="11136">MNEKNLNGLRVKSYLAGFLLGISIWIRPDFAILILIFVIIFNPFLHYFKYFKLLITKKIFYNSNLHEKYNFKDDNKNKIQIKKMFDRWNKK</sequence>
<dbReference type="EMBL" id="LAZR01034549">
    <property type="protein sequence ID" value="KKL44992.1"/>
    <property type="molecule type" value="Genomic_DNA"/>
</dbReference>
<protein>
    <submittedName>
        <fullName evidence="2">Uncharacterized protein</fullName>
    </submittedName>
</protein>
<keyword evidence="1" id="KW-1133">Transmembrane helix</keyword>
<keyword evidence="1" id="KW-0472">Membrane</keyword>